<name>A0A671LUA0_9TELE</name>
<feature type="chain" id="PRO_5025352351" description="Cell adhesion molecule 4" evidence="15">
    <location>
        <begin position="28"/>
        <end position="416"/>
    </location>
</feature>
<dbReference type="GO" id="GO:0044291">
    <property type="term" value="C:cell-cell contact zone"/>
    <property type="evidence" value="ECO:0007669"/>
    <property type="project" value="TreeGrafter"/>
</dbReference>
<evidence type="ECO:0000256" key="3">
    <source>
        <dbReference type="ARBA" id="ARBA00022692"/>
    </source>
</evidence>
<dbReference type="Pfam" id="PF07686">
    <property type="entry name" value="V-set"/>
    <property type="match status" value="1"/>
</dbReference>
<dbReference type="SMART" id="SM00294">
    <property type="entry name" value="4.1m"/>
    <property type="match status" value="1"/>
</dbReference>
<comment type="subcellular location">
    <subcellularLocation>
        <location evidence="1">Membrane</location>
        <topology evidence="1">Single-pass type I membrane protein</topology>
    </subcellularLocation>
</comment>
<feature type="transmembrane region" description="Helical" evidence="14">
    <location>
        <begin position="351"/>
        <end position="375"/>
    </location>
</feature>
<dbReference type="FunFam" id="2.60.40.10:FF:000588">
    <property type="entry name" value="Cell adhesion molecule 4"/>
    <property type="match status" value="1"/>
</dbReference>
<evidence type="ECO:0000313" key="17">
    <source>
        <dbReference type="Ensembl" id="ENSSANP00000023954.1"/>
    </source>
</evidence>
<evidence type="ECO:0000256" key="8">
    <source>
        <dbReference type="ARBA" id="ARBA00023136"/>
    </source>
</evidence>
<evidence type="ECO:0000256" key="2">
    <source>
        <dbReference type="ARBA" id="ARBA00007810"/>
    </source>
</evidence>
<dbReference type="InterPro" id="IPR007110">
    <property type="entry name" value="Ig-like_dom"/>
</dbReference>
<evidence type="ECO:0000256" key="4">
    <source>
        <dbReference type="ARBA" id="ARBA00022729"/>
    </source>
</evidence>
<evidence type="ECO:0000256" key="1">
    <source>
        <dbReference type="ARBA" id="ARBA00004479"/>
    </source>
</evidence>
<dbReference type="Gene3D" id="2.60.40.10">
    <property type="entry name" value="Immunoglobulins"/>
    <property type="match status" value="3"/>
</dbReference>
<dbReference type="InterPro" id="IPR003585">
    <property type="entry name" value="Neurexin-like"/>
</dbReference>
<evidence type="ECO:0000313" key="18">
    <source>
        <dbReference type="Proteomes" id="UP000472260"/>
    </source>
</evidence>
<evidence type="ECO:0000256" key="11">
    <source>
        <dbReference type="ARBA" id="ARBA00023319"/>
    </source>
</evidence>
<keyword evidence="9" id="KW-1015">Disulfide bond</keyword>
<keyword evidence="10" id="KW-0325">Glycoprotein</keyword>
<evidence type="ECO:0000259" key="16">
    <source>
        <dbReference type="PROSITE" id="PS50835"/>
    </source>
</evidence>
<sequence>MAFSSFWKYWAPLSLLLLLSYSQTARGQAVQAENVTVLEGGTAQISCRLQNYDGSIVVIQNPRRQTLFFNGTRALKDDRFQMVLFTPRLVRITLTNVSVSDEGGYFCQLYTDDTHHQVATLSVVVPPEVPTVEVKTEAVEGGEVELTCMSPRSKPPATLRWVRDRREIAGVISQQENGKTVSVSNTIRIPVERKDNGAALSCEASHPALVGQKRVRHYSLDVHFAPTVKIIPPQGILREGDSLSLTCSVTGNPLPRDIQWSRVNDTLPERAEKTGNILQMSRLSQSHNGTYLCQAHNNYGRAADHYTLLVYVSVPPNSHPAIAHPILPSSSFTKEYQDPGAVVETHSAVPYAVIGGILALLVFTVICVLIVTIWCSVRQKGSYLTHEASGLDEHGEVQEAFLNGNDASQGKKEYLL</sequence>
<reference evidence="17" key="2">
    <citation type="submission" date="2025-09" db="UniProtKB">
        <authorList>
            <consortium name="Ensembl"/>
        </authorList>
    </citation>
    <scope>IDENTIFICATION</scope>
</reference>
<dbReference type="InterPro" id="IPR003598">
    <property type="entry name" value="Ig_sub2"/>
</dbReference>
<evidence type="ECO:0000256" key="9">
    <source>
        <dbReference type="ARBA" id="ARBA00023157"/>
    </source>
</evidence>
<keyword evidence="6" id="KW-0130">Cell adhesion</keyword>
<dbReference type="Ensembl" id="ENSSANT00000025524.1">
    <property type="protein sequence ID" value="ENSSANP00000023954.1"/>
    <property type="gene ID" value="ENSSANG00000012332.1"/>
</dbReference>
<dbReference type="InterPro" id="IPR036179">
    <property type="entry name" value="Ig-like_dom_sf"/>
</dbReference>
<dbReference type="PANTHER" id="PTHR45889:SF3">
    <property type="entry name" value="CELL ADHESION MOLECULE 4"/>
    <property type="match status" value="1"/>
</dbReference>
<dbReference type="FunFam" id="2.60.40.10:FF:000013">
    <property type="entry name" value="cell adhesion molecule 1 isoform X1"/>
    <property type="match status" value="1"/>
</dbReference>
<dbReference type="InterPro" id="IPR013162">
    <property type="entry name" value="CD80_C2-set"/>
</dbReference>
<dbReference type="SUPFAM" id="SSF48726">
    <property type="entry name" value="Immunoglobulin"/>
    <property type="match status" value="3"/>
</dbReference>
<feature type="domain" description="Ig-like" evidence="16">
    <location>
        <begin position="226"/>
        <end position="309"/>
    </location>
</feature>
<dbReference type="AlphaFoldDB" id="A0A671LUA0"/>
<dbReference type="PANTHER" id="PTHR45889">
    <property type="entry name" value="IG-LIKE DOMAIN-CONTAINING PROTEIN"/>
    <property type="match status" value="1"/>
</dbReference>
<dbReference type="InterPro" id="IPR003599">
    <property type="entry name" value="Ig_sub"/>
</dbReference>
<dbReference type="InterPro" id="IPR013106">
    <property type="entry name" value="Ig_V-set"/>
</dbReference>
<dbReference type="SMART" id="SM00408">
    <property type="entry name" value="IGc2"/>
    <property type="match status" value="2"/>
</dbReference>
<dbReference type="PROSITE" id="PS50835">
    <property type="entry name" value="IG_LIKE"/>
    <property type="match status" value="2"/>
</dbReference>
<evidence type="ECO:0000256" key="5">
    <source>
        <dbReference type="ARBA" id="ARBA00022737"/>
    </source>
</evidence>
<keyword evidence="18" id="KW-1185">Reference proteome</keyword>
<evidence type="ECO:0000256" key="10">
    <source>
        <dbReference type="ARBA" id="ARBA00023180"/>
    </source>
</evidence>
<evidence type="ECO:0000256" key="6">
    <source>
        <dbReference type="ARBA" id="ARBA00022889"/>
    </source>
</evidence>
<keyword evidence="11" id="KW-0393">Immunoglobulin domain</keyword>
<dbReference type="InterPro" id="IPR013783">
    <property type="entry name" value="Ig-like_fold"/>
</dbReference>
<evidence type="ECO:0000256" key="15">
    <source>
        <dbReference type="SAM" id="SignalP"/>
    </source>
</evidence>
<dbReference type="Pfam" id="PF08205">
    <property type="entry name" value="C2-set_2"/>
    <property type="match status" value="1"/>
</dbReference>
<organism evidence="17 18">
    <name type="scientific">Sinocyclocheilus anshuiensis</name>
    <dbReference type="NCBI Taxonomy" id="1608454"/>
    <lineage>
        <taxon>Eukaryota</taxon>
        <taxon>Metazoa</taxon>
        <taxon>Chordata</taxon>
        <taxon>Craniata</taxon>
        <taxon>Vertebrata</taxon>
        <taxon>Euteleostomi</taxon>
        <taxon>Actinopterygii</taxon>
        <taxon>Neopterygii</taxon>
        <taxon>Teleostei</taxon>
        <taxon>Ostariophysi</taxon>
        <taxon>Cypriniformes</taxon>
        <taxon>Cyprinidae</taxon>
        <taxon>Cyprininae</taxon>
        <taxon>Sinocyclocheilus</taxon>
    </lineage>
</organism>
<dbReference type="SMART" id="SM00409">
    <property type="entry name" value="IG"/>
    <property type="match status" value="3"/>
</dbReference>
<gene>
    <name evidence="17" type="primary">LOC107657657</name>
</gene>
<dbReference type="GO" id="GO:0016020">
    <property type="term" value="C:membrane"/>
    <property type="evidence" value="ECO:0007669"/>
    <property type="project" value="UniProtKB-SubCell"/>
</dbReference>
<protein>
    <recommendedName>
        <fullName evidence="12">Cell adhesion molecule 4</fullName>
    </recommendedName>
    <alternativeName>
        <fullName evidence="13">Immunoglobulin superfamily member 4C</fullName>
    </alternativeName>
</protein>
<comment type="similarity">
    <text evidence="2">Belongs to the nectin family.</text>
</comment>
<evidence type="ECO:0000256" key="14">
    <source>
        <dbReference type="SAM" id="Phobius"/>
    </source>
</evidence>
<feature type="signal peptide" evidence="15">
    <location>
        <begin position="1"/>
        <end position="27"/>
    </location>
</feature>
<dbReference type="GO" id="GO:0061041">
    <property type="term" value="P:regulation of wound healing"/>
    <property type="evidence" value="ECO:0007669"/>
    <property type="project" value="TreeGrafter"/>
</dbReference>
<keyword evidence="4 15" id="KW-0732">Signal</keyword>
<evidence type="ECO:0000256" key="12">
    <source>
        <dbReference type="ARBA" id="ARBA00068777"/>
    </source>
</evidence>
<dbReference type="CDD" id="cd00096">
    <property type="entry name" value="Ig"/>
    <property type="match status" value="1"/>
</dbReference>
<accession>A0A671LUA0</accession>
<keyword evidence="3 14" id="KW-0812">Transmembrane</keyword>
<feature type="domain" description="Ig-like" evidence="16">
    <location>
        <begin position="127"/>
        <end position="219"/>
    </location>
</feature>
<dbReference type="Pfam" id="PF13927">
    <property type="entry name" value="Ig_3"/>
    <property type="match status" value="1"/>
</dbReference>
<keyword evidence="8 14" id="KW-0472">Membrane</keyword>
<proteinExistence type="inferred from homology"/>
<evidence type="ECO:0000256" key="7">
    <source>
        <dbReference type="ARBA" id="ARBA00022989"/>
    </source>
</evidence>
<evidence type="ECO:0000256" key="13">
    <source>
        <dbReference type="ARBA" id="ARBA00075018"/>
    </source>
</evidence>
<dbReference type="Proteomes" id="UP000472260">
    <property type="component" value="Unassembled WGS sequence"/>
</dbReference>
<reference evidence="17" key="1">
    <citation type="submission" date="2025-08" db="UniProtKB">
        <authorList>
            <consortium name="Ensembl"/>
        </authorList>
    </citation>
    <scope>IDENTIFICATION</scope>
</reference>
<dbReference type="GO" id="GO:0007156">
    <property type="term" value="P:homophilic cell adhesion via plasma membrane adhesion molecules"/>
    <property type="evidence" value="ECO:0007669"/>
    <property type="project" value="TreeGrafter"/>
</dbReference>
<keyword evidence="7 14" id="KW-1133">Transmembrane helix</keyword>
<keyword evidence="5" id="KW-0677">Repeat</keyword>
<dbReference type="GO" id="GO:0043184">
    <property type="term" value="F:vascular endothelial growth factor receptor 2 binding"/>
    <property type="evidence" value="ECO:0007669"/>
    <property type="project" value="TreeGrafter"/>
</dbReference>
<dbReference type="GO" id="GO:0035020">
    <property type="term" value="P:regulation of Rac protein signal transduction"/>
    <property type="evidence" value="ECO:0007669"/>
    <property type="project" value="TreeGrafter"/>
</dbReference>